<feature type="coiled-coil region" evidence="4">
    <location>
        <begin position="95"/>
        <end position="122"/>
    </location>
</feature>
<evidence type="ECO:0000256" key="1">
    <source>
        <dbReference type="ARBA" id="ARBA00023015"/>
    </source>
</evidence>
<keyword evidence="2" id="KW-0238">DNA-binding</keyword>
<evidence type="ECO:0000259" key="5">
    <source>
        <dbReference type="PROSITE" id="PS51118"/>
    </source>
</evidence>
<comment type="caution">
    <text evidence="6">The sequence shown here is derived from an EMBL/GenBank/DDBJ whole genome shotgun (WGS) entry which is preliminary data.</text>
</comment>
<evidence type="ECO:0000313" key="7">
    <source>
        <dbReference type="Proteomes" id="UP001165685"/>
    </source>
</evidence>
<evidence type="ECO:0000256" key="4">
    <source>
        <dbReference type="SAM" id="Coils"/>
    </source>
</evidence>
<dbReference type="PROSITE" id="PS51118">
    <property type="entry name" value="HTH_HXLR"/>
    <property type="match status" value="1"/>
</dbReference>
<evidence type="ECO:0000256" key="2">
    <source>
        <dbReference type="ARBA" id="ARBA00023125"/>
    </source>
</evidence>
<organism evidence="6 7">
    <name type="scientific">Nocardiopsis suaedae</name>
    <dbReference type="NCBI Taxonomy" id="3018444"/>
    <lineage>
        <taxon>Bacteria</taxon>
        <taxon>Bacillati</taxon>
        <taxon>Actinomycetota</taxon>
        <taxon>Actinomycetes</taxon>
        <taxon>Streptosporangiales</taxon>
        <taxon>Nocardiopsidaceae</taxon>
        <taxon>Nocardiopsis</taxon>
    </lineage>
</organism>
<dbReference type="InterPro" id="IPR002577">
    <property type="entry name" value="HTH_HxlR"/>
</dbReference>
<gene>
    <name evidence="6" type="ORF">O4U47_04860</name>
</gene>
<dbReference type="InterPro" id="IPR036390">
    <property type="entry name" value="WH_DNA-bd_sf"/>
</dbReference>
<dbReference type="PANTHER" id="PTHR33204">
    <property type="entry name" value="TRANSCRIPTIONAL REGULATOR, MARR FAMILY"/>
    <property type="match status" value="1"/>
</dbReference>
<reference evidence="6" key="1">
    <citation type="submission" date="2023-01" db="EMBL/GenBank/DDBJ databases">
        <title>Draft genome sequence of Nocardiopsis sp. LSu2-4 isolated from halophytes.</title>
        <authorList>
            <person name="Duangmal K."/>
            <person name="Chantavorakit T."/>
        </authorList>
    </citation>
    <scope>NUCLEOTIDE SEQUENCE</scope>
    <source>
        <strain evidence="6">LSu2-4</strain>
    </source>
</reference>
<proteinExistence type="predicted"/>
<dbReference type="Pfam" id="PF01638">
    <property type="entry name" value="HxlR"/>
    <property type="match status" value="1"/>
</dbReference>
<keyword evidence="7" id="KW-1185">Reference proteome</keyword>
<dbReference type="EMBL" id="JAQFWP010000006">
    <property type="protein sequence ID" value="MDA2803832.1"/>
    <property type="molecule type" value="Genomic_DNA"/>
</dbReference>
<keyword evidence="1" id="KW-0805">Transcription regulation</keyword>
<dbReference type="PANTHER" id="PTHR33204:SF37">
    <property type="entry name" value="HTH-TYPE TRANSCRIPTIONAL REGULATOR YODB"/>
    <property type="match status" value="1"/>
</dbReference>
<sequence>MSFEDLAYDVFQKRCPSRSALEHITGKWAVLILGALAQGPARFGALRRRVDGVSEKMLSQTLQTLERDGFVHREVHRQIPPHVEYSLTALGRDAAAHLMTLVEFLEDRMDEVERARTAHDARGE</sequence>
<dbReference type="InterPro" id="IPR036388">
    <property type="entry name" value="WH-like_DNA-bd_sf"/>
</dbReference>
<dbReference type="SUPFAM" id="SSF46785">
    <property type="entry name" value="Winged helix' DNA-binding domain"/>
    <property type="match status" value="1"/>
</dbReference>
<name>A0ABT4TIA6_9ACTN</name>
<feature type="domain" description="HTH hxlR-type" evidence="5">
    <location>
        <begin position="15"/>
        <end position="113"/>
    </location>
</feature>
<dbReference type="Proteomes" id="UP001165685">
    <property type="component" value="Unassembled WGS sequence"/>
</dbReference>
<evidence type="ECO:0000313" key="6">
    <source>
        <dbReference type="EMBL" id="MDA2803832.1"/>
    </source>
</evidence>
<keyword evidence="4" id="KW-0175">Coiled coil</keyword>
<evidence type="ECO:0000256" key="3">
    <source>
        <dbReference type="ARBA" id="ARBA00023163"/>
    </source>
</evidence>
<keyword evidence="3" id="KW-0804">Transcription</keyword>
<protein>
    <submittedName>
        <fullName evidence="6">Helix-turn-helix domain-containing protein</fullName>
    </submittedName>
</protein>
<accession>A0ABT4TIA6</accession>
<dbReference type="Gene3D" id="1.10.10.10">
    <property type="entry name" value="Winged helix-like DNA-binding domain superfamily/Winged helix DNA-binding domain"/>
    <property type="match status" value="1"/>
</dbReference>
<dbReference type="RefSeq" id="WP_270676322.1">
    <property type="nucleotide sequence ID" value="NZ_JAQFWP010000006.1"/>
</dbReference>